<organism evidence="1 2">
    <name type="scientific">Phormidium tenue NIES-30</name>
    <dbReference type="NCBI Taxonomy" id="549789"/>
    <lineage>
        <taxon>Bacteria</taxon>
        <taxon>Bacillati</taxon>
        <taxon>Cyanobacteriota</taxon>
        <taxon>Cyanophyceae</taxon>
        <taxon>Oscillatoriophycideae</taxon>
        <taxon>Oscillatoriales</taxon>
        <taxon>Oscillatoriaceae</taxon>
        <taxon>Phormidium</taxon>
    </lineage>
</organism>
<keyword evidence="2" id="KW-1185">Reference proteome</keyword>
<comment type="caution">
    <text evidence="1">The sequence shown here is derived from an EMBL/GenBank/DDBJ whole genome shotgun (WGS) entry which is preliminary data.</text>
</comment>
<protein>
    <submittedName>
        <fullName evidence="1">Uncharacterized protein</fullName>
    </submittedName>
</protein>
<dbReference type="AlphaFoldDB" id="A0A1U7J008"/>
<dbReference type="Proteomes" id="UP000185557">
    <property type="component" value="Unassembled WGS sequence"/>
</dbReference>
<reference evidence="1 2" key="1">
    <citation type="submission" date="2016-11" db="EMBL/GenBank/DDBJ databases">
        <title>Draft Genome Sequences of Nine Cyanobacterial Strains from Diverse Habitats.</title>
        <authorList>
            <person name="Zhu T."/>
            <person name="Hou S."/>
            <person name="Lu X."/>
            <person name="Hess W.R."/>
        </authorList>
    </citation>
    <scope>NUCLEOTIDE SEQUENCE [LARGE SCALE GENOMIC DNA]</scope>
    <source>
        <strain evidence="1 2">NIES-30</strain>
    </source>
</reference>
<gene>
    <name evidence="1" type="ORF">NIES30_20775</name>
</gene>
<accession>A0A1U7J008</accession>
<dbReference type="Pfam" id="PF23856">
    <property type="entry name" value="DUF7219"/>
    <property type="match status" value="1"/>
</dbReference>
<dbReference type="STRING" id="549789.NIES30_20775"/>
<dbReference type="RefSeq" id="WP_073610373.1">
    <property type="nucleotide sequence ID" value="NZ_MRCG01000019.1"/>
</dbReference>
<proteinExistence type="predicted"/>
<dbReference type="InterPro" id="IPR055643">
    <property type="entry name" value="DUF7219"/>
</dbReference>
<evidence type="ECO:0000313" key="1">
    <source>
        <dbReference type="EMBL" id="OKH44932.1"/>
    </source>
</evidence>
<name>A0A1U7J008_9CYAN</name>
<dbReference type="EMBL" id="MRCG01000019">
    <property type="protein sequence ID" value="OKH44932.1"/>
    <property type="molecule type" value="Genomic_DNA"/>
</dbReference>
<evidence type="ECO:0000313" key="2">
    <source>
        <dbReference type="Proteomes" id="UP000185557"/>
    </source>
</evidence>
<dbReference type="OrthoDB" id="426986at2"/>
<sequence>MSYSGSTNNRRDLDRFISPKSSYYGTFSPQQLVFNANLQEFANRVGYISGLQTGGKLSPDEAFEQIKSLYKQLKQTKKGLEI</sequence>